<protein>
    <submittedName>
        <fullName evidence="2">Uncharacterized protein</fullName>
    </submittedName>
</protein>
<feature type="region of interest" description="Disordered" evidence="1">
    <location>
        <begin position="54"/>
        <end position="77"/>
    </location>
</feature>
<proteinExistence type="predicted"/>
<organism evidence="2 3">
    <name type="scientific">Allosediminivita pacifica</name>
    <dbReference type="NCBI Taxonomy" id="1267769"/>
    <lineage>
        <taxon>Bacteria</taxon>
        <taxon>Pseudomonadati</taxon>
        <taxon>Pseudomonadota</taxon>
        <taxon>Alphaproteobacteria</taxon>
        <taxon>Rhodobacterales</taxon>
        <taxon>Paracoccaceae</taxon>
        <taxon>Allosediminivita</taxon>
    </lineage>
</organism>
<evidence type="ECO:0000313" key="3">
    <source>
        <dbReference type="Proteomes" id="UP000244069"/>
    </source>
</evidence>
<reference evidence="2 3" key="1">
    <citation type="submission" date="2018-04" db="EMBL/GenBank/DDBJ databases">
        <title>Genomic Encyclopedia of Archaeal and Bacterial Type Strains, Phase II (KMG-II): from individual species to whole genera.</title>
        <authorList>
            <person name="Goeker M."/>
        </authorList>
    </citation>
    <scope>NUCLEOTIDE SEQUENCE [LARGE SCALE GENOMIC DNA]</scope>
    <source>
        <strain evidence="2 3">DSM 29329</strain>
    </source>
</reference>
<dbReference type="Proteomes" id="UP000244069">
    <property type="component" value="Unassembled WGS sequence"/>
</dbReference>
<accession>A0A2T6B9K1</accession>
<sequence>MAMQTQLEWVGPVLEDLRRFLEQADQGEIASDIQDILDRYADRLQTERHDLRRQSALATSRLPDNAVPFPLHRRSRG</sequence>
<comment type="caution">
    <text evidence="2">The sequence shown here is derived from an EMBL/GenBank/DDBJ whole genome shotgun (WGS) entry which is preliminary data.</text>
</comment>
<dbReference type="AlphaFoldDB" id="A0A2T6B9K1"/>
<keyword evidence="3" id="KW-1185">Reference proteome</keyword>
<name>A0A2T6B9K1_9RHOB</name>
<dbReference type="EMBL" id="QBKN01000001">
    <property type="protein sequence ID" value="PTX52739.1"/>
    <property type="molecule type" value="Genomic_DNA"/>
</dbReference>
<evidence type="ECO:0000256" key="1">
    <source>
        <dbReference type="SAM" id="MobiDB-lite"/>
    </source>
</evidence>
<gene>
    <name evidence="2" type="ORF">C8N44_10128</name>
</gene>
<evidence type="ECO:0000313" key="2">
    <source>
        <dbReference type="EMBL" id="PTX52739.1"/>
    </source>
</evidence>